<gene>
    <name evidence="6" type="ORF">CGZ94_19910</name>
</gene>
<dbReference type="CDD" id="cd01392">
    <property type="entry name" value="HTH_LacI"/>
    <property type="match status" value="1"/>
</dbReference>
<keyword evidence="2" id="KW-0238">DNA-binding</keyword>
<evidence type="ECO:0000256" key="2">
    <source>
        <dbReference type="ARBA" id="ARBA00023125"/>
    </source>
</evidence>
<dbReference type="InterPro" id="IPR046335">
    <property type="entry name" value="LacI/GalR-like_sensor"/>
</dbReference>
<dbReference type="PRINTS" id="PR00036">
    <property type="entry name" value="HTHLACI"/>
</dbReference>
<feature type="domain" description="HTH lacI-type" evidence="5">
    <location>
        <begin position="27"/>
        <end position="81"/>
    </location>
</feature>
<dbReference type="InterPro" id="IPR000843">
    <property type="entry name" value="HTH_LacI"/>
</dbReference>
<dbReference type="Pfam" id="PF00356">
    <property type="entry name" value="LacI"/>
    <property type="match status" value="1"/>
</dbReference>
<comment type="caution">
    <text evidence="6">The sequence shown here is derived from an EMBL/GenBank/DDBJ whole genome shotgun (WGS) entry which is preliminary data.</text>
</comment>
<reference evidence="6 7" key="1">
    <citation type="submission" date="2017-07" db="EMBL/GenBank/DDBJ databases">
        <title>Draft whole genome sequences of clinical Proprionibacteriaceae strains.</title>
        <authorList>
            <person name="Bernier A.-M."/>
            <person name="Bernard K."/>
            <person name="Domingo M.-C."/>
        </authorList>
    </citation>
    <scope>NUCLEOTIDE SEQUENCE [LARGE SCALE GENOMIC DNA]</scope>
    <source>
        <strain evidence="6 7">NML 030167</strain>
    </source>
</reference>
<evidence type="ECO:0000256" key="1">
    <source>
        <dbReference type="ARBA" id="ARBA00023015"/>
    </source>
</evidence>
<dbReference type="PROSITE" id="PS00356">
    <property type="entry name" value="HTH_LACI_1"/>
    <property type="match status" value="1"/>
</dbReference>
<dbReference type="SUPFAM" id="SSF53822">
    <property type="entry name" value="Periplasmic binding protein-like I"/>
    <property type="match status" value="1"/>
</dbReference>
<dbReference type="PANTHER" id="PTHR30146:SF153">
    <property type="entry name" value="LACTOSE OPERON REPRESSOR"/>
    <property type="match status" value="1"/>
</dbReference>
<evidence type="ECO:0000256" key="4">
    <source>
        <dbReference type="SAM" id="MobiDB-lite"/>
    </source>
</evidence>
<dbReference type="SUPFAM" id="SSF47413">
    <property type="entry name" value="lambda repressor-like DNA-binding domains"/>
    <property type="match status" value="1"/>
</dbReference>
<dbReference type="EMBL" id="NMVO01000018">
    <property type="protein sequence ID" value="OYO08871.1"/>
    <property type="molecule type" value="Genomic_DNA"/>
</dbReference>
<proteinExistence type="predicted"/>
<dbReference type="InterPro" id="IPR010982">
    <property type="entry name" value="Lambda_DNA-bd_dom_sf"/>
</dbReference>
<feature type="region of interest" description="Disordered" evidence="4">
    <location>
        <begin position="1"/>
        <end position="28"/>
    </location>
</feature>
<dbReference type="Proteomes" id="UP000215896">
    <property type="component" value="Unassembled WGS sequence"/>
</dbReference>
<dbReference type="OrthoDB" id="189006at2"/>
<evidence type="ECO:0000259" key="5">
    <source>
        <dbReference type="PROSITE" id="PS50932"/>
    </source>
</evidence>
<dbReference type="Gene3D" id="1.10.260.40">
    <property type="entry name" value="lambda repressor-like DNA-binding domains"/>
    <property type="match status" value="1"/>
</dbReference>
<dbReference type="SMART" id="SM00354">
    <property type="entry name" value="HTH_LACI"/>
    <property type="match status" value="1"/>
</dbReference>
<evidence type="ECO:0000313" key="6">
    <source>
        <dbReference type="EMBL" id="OYO08871.1"/>
    </source>
</evidence>
<dbReference type="PROSITE" id="PS50932">
    <property type="entry name" value="HTH_LACI_2"/>
    <property type="match status" value="1"/>
</dbReference>
<dbReference type="InterPro" id="IPR028082">
    <property type="entry name" value="Peripla_BP_I"/>
</dbReference>
<dbReference type="CDD" id="cd06267">
    <property type="entry name" value="PBP1_LacI_sugar_binding-like"/>
    <property type="match status" value="1"/>
</dbReference>
<evidence type="ECO:0000256" key="3">
    <source>
        <dbReference type="ARBA" id="ARBA00023163"/>
    </source>
</evidence>
<name>A0A255FZX5_9ACTN</name>
<protein>
    <submittedName>
        <fullName evidence="6">LacI family transcriptional regulator</fullName>
    </submittedName>
</protein>
<keyword evidence="1" id="KW-0805">Transcription regulation</keyword>
<evidence type="ECO:0000313" key="7">
    <source>
        <dbReference type="Proteomes" id="UP000215896"/>
    </source>
</evidence>
<organism evidence="6 7">
    <name type="scientific">Enemella evansiae</name>
    <dbReference type="NCBI Taxonomy" id="2016499"/>
    <lineage>
        <taxon>Bacteria</taxon>
        <taxon>Bacillati</taxon>
        <taxon>Actinomycetota</taxon>
        <taxon>Actinomycetes</taxon>
        <taxon>Propionibacteriales</taxon>
        <taxon>Propionibacteriaceae</taxon>
        <taxon>Enemella</taxon>
    </lineage>
</organism>
<keyword evidence="3" id="KW-0804">Transcription</keyword>
<dbReference type="GO" id="GO:0000976">
    <property type="term" value="F:transcription cis-regulatory region binding"/>
    <property type="evidence" value="ECO:0007669"/>
    <property type="project" value="TreeGrafter"/>
</dbReference>
<dbReference type="Gene3D" id="3.40.50.2300">
    <property type="match status" value="2"/>
</dbReference>
<keyword evidence="7" id="KW-1185">Reference proteome</keyword>
<dbReference type="AlphaFoldDB" id="A0A255FZX5"/>
<dbReference type="PANTHER" id="PTHR30146">
    <property type="entry name" value="LACI-RELATED TRANSCRIPTIONAL REPRESSOR"/>
    <property type="match status" value="1"/>
</dbReference>
<dbReference type="GO" id="GO:0003700">
    <property type="term" value="F:DNA-binding transcription factor activity"/>
    <property type="evidence" value="ECO:0007669"/>
    <property type="project" value="TreeGrafter"/>
</dbReference>
<sequence length="376" mass="40037">MTTTADRSRRGRAARGAESRPGRKRSATVSDVAELAGVSTATVSRVLNGNYPVAIATRERVLQAVAKLGYAANANARALAGSDTRTIGIVVPELVDPFFGYMVRGLEQAAQDSGRLAIIATTNAHPDAELTLIDRMRERRVDAVILVSGTQVDLPYQRQLVQRAEALEAMGSRLVLCAHPPLTIPSPARSVAYDNEGGAFAVTEHLIAQGHRRIAFVGGRRELPTIAVRLAGYLRALESRGIEVDESIIRTEGFGRVAGHAATQALVAEDTGVTAIFAVNDTIAAGVYDSLHSAGLRIPADVSVVAYDDTPLATDLAPKLTTVHVPLEQMGREALRIGLAEQDAFARTPEDGLTLGTYLVHRDSVTPPRSGATLRE</sequence>
<dbReference type="Pfam" id="PF13377">
    <property type="entry name" value="Peripla_BP_3"/>
    <property type="match status" value="1"/>
</dbReference>
<accession>A0A255FZX5</accession>